<sequence length="355" mass="39673">MAIESQENMTFQTIAERLEVVNPERITEKLQAGEQVTGFWGTAPTGKPHIGYLVPLIKVAECIKAGFQVTILIGDHYAYLINYDVPLEIVEHRAQYYMYLMTAVLRSLGVPTSEIRIVTESTLSCSDPYQRDLMRMCAVTRQDEIRVVGPEIRDTAMLSPLLCPIRQALAEVYLGCDFQLGGLDQRGVFEYTRNCLPRIGYEPASHLMAAMIPGLKSAKMSSSAPADTKIMFSDSSDTVQEKIAGANLPVGNDTTNNGIMAMFEHIVFPFRRLRSTKPSIEIRLVSGVAKQYRDYDGLKEDVAKGVVDTEDLRRVLSRELNGIIGPVREEHAASSEWRLAEQLGYDMVDVVDMRL</sequence>
<evidence type="ECO:0000256" key="6">
    <source>
        <dbReference type="ARBA" id="ARBA00023146"/>
    </source>
</evidence>
<dbReference type="AlphaFoldDB" id="A0AAN6VEN3"/>
<keyword evidence="4 9" id="KW-0067">ATP-binding</keyword>
<dbReference type="PANTHER" id="PTHR46264">
    <property type="entry name" value="TYROSINE-TRNA LIGASE"/>
    <property type="match status" value="1"/>
</dbReference>
<dbReference type="InterPro" id="IPR014729">
    <property type="entry name" value="Rossmann-like_a/b/a_fold"/>
</dbReference>
<dbReference type="EMBL" id="MU857112">
    <property type="protein sequence ID" value="KAK4149920.1"/>
    <property type="molecule type" value="Genomic_DNA"/>
</dbReference>
<keyword evidence="6 9" id="KW-0030">Aminoacyl-tRNA synthetase</keyword>
<dbReference type="GO" id="GO:0004831">
    <property type="term" value="F:tyrosine-tRNA ligase activity"/>
    <property type="evidence" value="ECO:0007669"/>
    <property type="project" value="UniProtKB-EC"/>
</dbReference>
<name>A0AAN6VEN3_9PEZI</name>
<dbReference type="Proteomes" id="UP001302745">
    <property type="component" value="Unassembled WGS sequence"/>
</dbReference>
<keyword evidence="3 9" id="KW-0547">Nucleotide-binding</keyword>
<evidence type="ECO:0000256" key="8">
    <source>
        <dbReference type="ARBA" id="ARBA00048248"/>
    </source>
</evidence>
<protein>
    <recommendedName>
        <fullName evidence="1">tyrosine--tRNA ligase</fullName>
        <ecNumber evidence="1">6.1.1.1</ecNumber>
    </recommendedName>
    <alternativeName>
        <fullName evidence="7">Tyrosyl-tRNA synthetase</fullName>
    </alternativeName>
</protein>
<evidence type="ECO:0000256" key="3">
    <source>
        <dbReference type="ARBA" id="ARBA00022741"/>
    </source>
</evidence>
<evidence type="ECO:0000256" key="1">
    <source>
        <dbReference type="ARBA" id="ARBA00013160"/>
    </source>
</evidence>
<comment type="catalytic activity">
    <reaction evidence="8">
        <text>tRNA(Tyr) + L-tyrosine + ATP = L-tyrosyl-tRNA(Tyr) + AMP + diphosphate + H(+)</text>
        <dbReference type="Rhea" id="RHEA:10220"/>
        <dbReference type="Rhea" id="RHEA-COMP:9706"/>
        <dbReference type="Rhea" id="RHEA-COMP:9707"/>
        <dbReference type="ChEBI" id="CHEBI:15378"/>
        <dbReference type="ChEBI" id="CHEBI:30616"/>
        <dbReference type="ChEBI" id="CHEBI:33019"/>
        <dbReference type="ChEBI" id="CHEBI:58315"/>
        <dbReference type="ChEBI" id="CHEBI:78442"/>
        <dbReference type="ChEBI" id="CHEBI:78536"/>
        <dbReference type="ChEBI" id="CHEBI:456215"/>
        <dbReference type="EC" id="6.1.1.1"/>
    </reaction>
</comment>
<organism evidence="10 11">
    <name type="scientific">Chaetomidium leptoderma</name>
    <dbReference type="NCBI Taxonomy" id="669021"/>
    <lineage>
        <taxon>Eukaryota</taxon>
        <taxon>Fungi</taxon>
        <taxon>Dikarya</taxon>
        <taxon>Ascomycota</taxon>
        <taxon>Pezizomycotina</taxon>
        <taxon>Sordariomycetes</taxon>
        <taxon>Sordariomycetidae</taxon>
        <taxon>Sordariales</taxon>
        <taxon>Chaetomiaceae</taxon>
        <taxon>Chaetomidium</taxon>
    </lineage>
</organism>
<dbReference type="PIRSF" id="PIRSF006588">
    <property type="entry name" value="TyrRS_arch_euk"/>
    <property type="match status" value="1"/>
</dbReference>
<reference evidence="10" key="2">
    <citation type="submission" date="2023-05" db="EMBL/GenBank/DDBJ databases">
        <authorList>
            <consortium name="Lawrence Berkeley National Laboratory"/>
            <person name="Steindorff A."/>
            <person name="Hensen N."/>
            <person name="Bonometti L."/>
            <person name="Westerberg I."/>
            <person name="Brannstrom I.O."/>
            <person name="Guillou S."/>
            <person name="Cros-Aarteil S."/>
            <person name="Calhoun S."/>
            <person name="Haridas S."/>
            <person name="Kuo A."/>
            <person name="Mondo S."/>
            <person name="Pangilinan J."/>
            <person name="Riley R."/>
            <person name="Labutti K."/>
            <person name="Andreopoulos B."/>
            <person name="Lipzen A."/>
            <person name="Chen C."/>
            <person name="Yanf M."/>
            <person name="Daum C."/>
            <person name="Ng V."/>
            <person name="Clum A."/>
            <person name="Ohm R."/>
            <person name="Martin F."/>
            <person name="Silar P."/>
            <person name="Natvig D."/>
            <person name="Lalanne C."/>
            <person name="Gautier V."/>
            <person name="Ament-Velasquez S.L."/>
            <person name="Kruys A."/>
            <person name="Hutchinson M.I."/>
            <person name="Powell A.J."/>
            <person name="Barry K."/>
            <person name="Miller A.N."/>
            <person name="Grigoriev I.V."/>
            <person name="Debuchy R."/>
            <person name="Gladieux P."/>
            <person name="Thoren M.H."/>
            <person name="Johannesson H."/>
        </authorList>
    </citation>
    <scope>NUCLEOTIDE SEQUENCE</scope>
    <source>
        <strain evidence="10">CBS 538.74</strain>
    </source>
</reference>
<comment type="caution">
    <text evidence="10">The sequence shown here is derived from an EMBL/GenBank/DDBJ whole genome shotgun (WGS) entry which is preliminary data.</text>
</comment>
<reference evidence="10" key="1">
    <citation type="journal article" date="2023" name="Mol. Phylogenet. Evol.">
        <title>Genome-scale phylogeny and comparative genomics of the fungal order Sordariales.</title>
        <authorList>
            <person name="Hensen N."/>
            <person name="Bonometti L."/>
            <person name="Westerberg I."/>
            <person name="Brannstrom I.O."/>
            <person name="Guillou S."/>
            <person name="Cros-Aarteil S."/>
            <person name="Calhoun S."/>
            <person name="Haridas S."/>
            <person name="Kuo A."/>
            <person name="Mondo S."/>
            <person name="Pangilinan J."/>
            <person name="Riley R."/>
            <person name="LaButti K."/>
            <person name="Andreopoulos B."/>
            <person name="Lipzen A."/>
            <person name="Chen C."/>
            <person name="Yan M."/>
            <person name="Daum C."/>
            <person name="Ng V."/>
            <person name="Clum A."/>
            <person name="Steindorff A."/>
            <person name="Ohm R.A."/>
            <person name="Martin F."/>
            <person name="Silar P."/>
            <person name="Natvig D.O."/>
            <person name="Lalanne C."/>
            <person name="Gautier V."/>
            <person name="Ament-Velasquez S.L."/>
            <person name="Kruys A."/>
            <person name="Hutchinson M.I."/>
            <person name="Powell A.J."/>
            <person name="Barry K."/>
            <person name="Miller A.N."/>
            <person name="Grigoriev I.V."/>
            <person name="Debuchy R."/>
            <person name="Gladieux P."/>
            <person name="Hiltunen Thoren M."/>
            <person name="Johannesson H."/>
        </authorList>
    </citation>
    <scope>NUCLEOTIDE SEQUENCE</scope>
    <source>
        <strain evidence="10">CBS 538.74</strain>
    </source>
</reference>
<dbReference type="SUPFAM" id="SSF52374">
    <property type="entry name" value="Nucleotidylyl transferase"/>
    <property type="match status" value="1"/>
</dbReference>
<evidence type="ECO:0000256" key="4">
    <source>
        <dbReference type="ARBA" id="ARBA00022840"/>
    </source>
</evidence>
<evidence type="ECO:0000313" key="10">
    <source>
        <dbReference type="EMBL" id="KAK4149920.1"/>
    </source>
</evidence>
<evidence type="ECO:0000256" key="9">
    <source>
        <dbReference type="RuleBase" id="RU363036"/>
    </source>
</evidence>
<evidence type="ECO:0000313" key="11">
    <source>
        <dbReference type="Proteomes" id="UP001302745"/>
    </source>
</evidence>
<dbReference type="PANTHER" id="PTHR46264:SF4">
    <property type="entry name" value="TYROSINE--TRNA LIGASE, CYTOPLASMIC"/>
    <property type="match status" value="1"/>
</dbReference>
<gene>
    <name evidence="10" type="ORF">C8A00DRAFT_37478</name>
</gene>
<evidence type="ECO:0000256" key="2">
    <source>
        <dbReference type="ARBA" id="ARBA00022598"/>
    </source>
</evidence>
<accession>A0AAN6VEN3</accession>
<dbReference type="PRINTS" id="PR01040">
    <property type="entry name" value="TRNASYNTHTYR"/>
</dbReference>
<evidence type="ECO:0000256" key="7">
    <source>
        <dbReference type="ARBA" id="ARBA00033323"/>
    </source>
</evidence>
<evidence type="ECO:0000256" key="5">
    <source>
        <dbReference type="ARBA" id="ARBA00022917"/>
    </source>
</evidence>
<dbReference type="GO" id="GO:0006437">
    <property type="term" value="P:tyrosyl-tRNA aminoacylation"/>
    <property type="evidence" value="ECO:0007669"/>
    <property type="project" value="InterPro"/>
</dbReference>
<dbReference type="GO" id="GO:0005524">
    <property type="term" value="F:ATP binding"/>
    <property type="evidence" value="ECO:0007669"/>
    <property type="project" value="UniProtKB-KW"/>
</dbReference>
<dbReference type="InterPro" id="IPR023617">
    <property type="entry name" value="Tyr-tRNA-ligase_arc/euk-type"/>
</dbReference>
<comment type="similarity">
    <text evidence="9">Belongs to the class-I aminoacyl-tRNA synthetase family.</text>
</comment>
<keyword evidence="2 9" id="KW-0436">Ligase</keyword>
<dbReference type="InterPro" id="IPR002305">
    <property type="entry name" value="aa-tRNA-synth_Ic"/>
</dbReference>
<dbReference type="Gene3D" id="3.40.50.620">
    <property type="entry name" value="HUPs"/>
    <property type="match status" value="1"/>
</dbReference>
<keyword evidence="5 9" id="KW-0648">Protein biosynthesis</keyword>
<dbReference type="Gene3D" id="1.10.240.10">
    <property type="entry name" value="Tyrosyl-Transfer RNA Synthetase"/>
    <property type="match status" value="1"/>
</dbReference>
<dbReference type="InterPro" id="IPR002307">
    <property type="entry name" value="Tyr-tRNA-ligase"/>
</dbReference>
<dbReference type="Pfam" id="PF00579">
    <property type="entry name" value="tRNA-synt_1b"/>
    <property type="match status" value="1"/>
</dbReference>
<dbReference type="EC" id="6.1.1.1" evidence="1"/>
<proteinExistence type="inferred from homology"/>
<keyword evidence="11" id="KW-1185">Reference proteome</keyword>
<dbReference type="GO" id="GO:0005737">
    <property type="term" value="C:cytoplasm"/>
    <property type="evidence" value="ECO:0007669"/>
    <property type="project" value="TreeGrafter"/>
</dbReference>
<dbReference type="InterPro" id="IPR050489">
    <property type="entry name" value="Tyr-tRNA_synthase"/>
</dbReference>